<evidence type="ECO:0000313" key="1">
    <source>
        <dbReference type="EMBL" id="KAF2728647.1"/>
    </source>
</evidence>
<dbReference type="OrthoDB" id="3944482at2759"/>
<sequence length="187" mass="21697">MVLTKKLSRSRPDKPNVRLLRFKLVLRCREFIRQEIKDDAFYGLQRPDITEARQTKWINDNVQYKKRHYVLDGVTWRLEQYGSAGEATALSTCPAIDAGNGIMIYLNDHVDKIIVQDCVRGFLQNREMDVDNELQHINIGEKYQERAEEKQRELKGKLNVPEQAPLGNSPLYLRVLEAVTKIKDGRA</sequence>
<organism evidence="1 2">
    <name type="scientific">Polyplosphaeria fusca</name>
    <dbReference type="NCBI Taxonomy" id="682080"/>
    <lineage>
        <taxon>Eukaryota</taxon>
        <taxon>Fungi</taxon>
        <taxon>Dikarya</taxon>
        <taxon>Ascomycota</taxon>
        <taxon>Pezizomycotina</taxon>
        <taxon>Dothideomycetes</taxon>
        <taxon>Pleosporomycetidae</taxon>
        <taxon>Pleosporales</taxon>
        <taxon>Tetraplosphaeriaceae</taxon>
        <taxon>Polyplosphaeria</taxon>
    </lineage>
</organism>
<protein>
    <submittedName>
        <fullName evidence="1">Uncharacterized protein</fullName>
    </submittedName>
</protein>
<reference evidence="1" key="1">
    <citation type="journal article" date="2020" name="Stud. Mycol.">
        <title>101 Dothideomycetes genomes: a test case for predicting lifestyles and emergence of pathogens.</title>
        <authorList>
            <person name="Haridas S."/>
            <person name="Albert R."/>
            <person name="Binder M."/>
            <person name="Bloem J."/>
            <person name="Labutti K."/>
            <person name="Salamov A."/>
            <person name="Andreopoulos B."/>
            <person name="Baker S."/>
            <person name="Barry K."/>
            <person name="Bills G."/>
            <person name="Bluhm B."/>
            <person name="Cannon C."/>
            <person name="Castanera R."/>
            <person name="Culley D."/>
            <person name="Daum C."/>
            <person name="Ezra D."/>
            <person name="Gonzalez J."/>
            <person name="Henrissat B."/>
            <person name="Kuo A."/>
            <person name="Liang C."/>
            <person name="Lipzen A."/>
            <person name="Lutzoni F."/>
            <person name="Magnuson J."/>
            <person name="Mondo S."/>
            <person name="Nolan M."/>
            <person name="Ohm R."/>
            <person name="Pangilinan J."/>
            <person name="Park H.-J."/>
            <person name="Ramirez L."/>
            <person name="Alfaro M."/>
            <person name="Sun H."/>
            <person name="Tritt A."/>
            <person name="Yoshinaga Y."/>
            <person name="Zwiers L.-H."/>
            <person name="Turgeon B."/>
            <person name="Goodwin S."/>
            <person name="Spatafora J."/>
            <person name="Crous P."/>
            <person name="Grigoriev I."/>
        </authorList>
    </citation>
    <scope>NUCLEOTIDE SEQUENCE</scope>
    <source>
        <strain evidence="1">CBS 125425</strain>
    </source>
</reference>
<accession>A0A9P4QPR4</accession>
<keyword evidence="2" id="KW-1185">Reference proteome</keyword>
<proteinExistence type="predicted"/>
<comment type="caution">
    <text evidence="1">The sequence shown here is derived from an EMBL/GenBank/DDBJ whole genome shotgun (WGS) entry which is preliminary data.</text>
</comment>
<name>A0A9P4QPR4_9PLEO</name>
<dbReference type="EMBL" id="ML996272">
    <property type="protein sequence ID" value="KAF2728647.1"/>
    <property type="molecule type" value="Genomic_DNA"/>
</dbReference>
<dbReference type="Proteomes" id="UP000799444">
    <property type="component" value="Unassembled WGS sequence"/>
</dbReference>
<dbReference type="AlphaFoldDB" id="A0A9P4QPR4"/>
<gene>
    <name evidence="1" type="ORF">EJ04DRAFT_569361</name>
</gene>
<evidence type="ECO:0000313" key="2">
    <source>
        <dbReference type="Proteomes" id="UP000799444"/>
    </source>
</evidence>